<keyword evidence="1" id="KW-1133">Transmembrane helix</keyword>
<feature type="transmembrane region" description="Helical" evidence="1">
    <location>
        <begin position="97"/>
        <end position="116"/>
    </location>
</feature>
<feature type="transmembrane region" description="Helical" evidence="1">
    <location>
        <begin position="27"/>
        <end position="50"/>
    </location>
</feature>
<evidence type="ECO:0000313" key="3">
    <source>
        <dbReference type="Proteomes" id="UP000285092"/>
    </source>
</evidence>
<dbReference type="EMBL" id="QXFK01000017">
    <property type="protein sequence ID" value="RIV77604.1"/>
    <property type="molecule type" value="Genomic_DNA"/>
</dbReference>
<proteinExistence type="predicted"/>
<keyword evidence="1" id="KW-0812">Transmembrane</keyword>
<sequence length="158" mass="16539">MIEAALAWLEASPMAEALAASRYVYPLVNAAHILGLATLFGSILALDLRLLGAFSAIPARPLALVLPRVAASGLALAVLTGLLLFTVEPLDYAANTAFLSKVSLVGLGTAHAILVHRSTAWRAFVRDDAPIGRRLRSSAALSIALWTAAILAGRLIAF</sequence>
<name>A0A418NGZ6_9SPHN</name>
<evidence type="ECO:0000256" key="1">
    <source>
        <dbReference type="SAM" id="Phobius"/>
    </source>
</evidence>
<feature type="transmembrane region" description="Helical" evidence="1">
    <location>
        <begin position="62"/>
        <end position="85"/>
    </location>
</feature>
<dbReference type="Proteomes" id="UP000285092">
    <property type="component" value="Unassembled WGS sequence"/>
</dbReference>
<dbReference type="OrthoDB" id="7424236at2"/>
<keyword evidence="3" id="KW-1185">Reference proteome</keyword>
<comment type="caution">
    <text evidence="2">The sequence shown here is derived from an EMBL/GenBank/DDBJ whole genome shotgun (WGS) entry which is preliminary data.</text>
</comment>
<organism evidence="2 3">
    <name type="scientific">Pelagerythrobacter aerophilus</name>
    <dbReference type="NCBI Taxonomy" id="2306995"/>
    <lineage>
        <taxon>Bacteria</taxon>
        <taxon>Pseudomonadati</taxon>
        <taxon>Pseudomonadota</taxon>
        <taxon>Alphaproteobacteria</taxon>
        <taxon>Sphingomonadales</taxon>
        <taxon>Erythrobacteraceae</taxon>
        <taxon>Pelagerythrobacter</taxon>
    </lineage>
</organism>
<evidence type="ECO:0000313" key="2">
    <source>
        <dbReference type="EMBL" id="RIV77604.1"/>
    </source>
</evidence>
<gene>
    <name evidence="2" type="ORF">D2V04_10810</name>
</gene>
<keyword evidence="1" id="KW-0472">Membrane</keyword>
<protein>
    <submittedName>
        <fullName evidence="2">DUF2214 domain-containing protein</fullName>
    </submittedName>
</protein>
<reference evidence="2 3" key="1">
    <citation type="submission" date="2018-08" db="EMBL/GenBank/DDBJ databases">
        <title>Altererythrobacter sp.Ery1 and Ery12, the genome sequencing of novel strains in genus Alterythrobacter.</title>
        <authorList>
            <person name="Cheng H."/>
            <person name="Wu Y.-H."/>
            <person name="Fang C."/>
            <person name="Xu X.-W."/>
        </authorList>
    </citation>
    <scope>NUCLEOTIDE SEQUENCE [LARGE SCALE GENOMIC DNA]</scope>
    <source>
        <strain evidence="2 3">Ery1</strain>
    </source>
</reference>
<accession>A0A418NGZ6</accession>
<feature type="transmembrane region" description="Helical" evidence="1">
    <location>
        <begin position="137"/>
        <end position="157"/>
    </location>
</feature>
<dbReference type="AlphaFoldDB" id="A0A418NGZ6"/>